<keyword evidence="3" id="KW-1185">Reference proteome</keyword>
<dbReference type="Proteomes" id="UP000829992">
    <property type="component" value="Chromosome"/>
</dbReference>
<sequence length="170" mass="19255">MVLAAYFDWTYGIAPDSEARGRMSWLRHEHAPMRRETFLLCDRDRDVLQHALEPLCDAGLGRAIGNFTGYWDDRCVSAAHALLQLWAAREQGPDPAEPSSPHRTAVTVALHSLPGALPEFQVYIERYLRTHQPPRPDRRPRTRPPRTHTLRRPGLTPARPQGHAPHSPPA</sequence>
<evidence type="ECO:0000256" key="1">
    <source>
        <dbReference type="SAM" id="MobiDB-lite"/>
    </source>
</evidence>
<reference evidence="2 3" key="1">
    <citation type="submission" date="2022-05" db="EMBL/GenBank/DDBJ databases">
        <authorList>
            <person name="Zhou X."/>
            <person name="Li K."/>
            <person name="Man Y."/>
        </authorList>
    </citation>
    <scope>NUCLEOTIDE SEQUENCE [LARGE SCALE GENOMIC DNA]</scope>
    <source>
        <strain evidence="2 3">MS405</strain>
    </source>
</reference>
<accession>A0ABY4PN43</accession>
<organism evidence="2 3">
    <name type="scientific">Streptomyces durmitorensis</name>
    <dbReference type="NCBI Taxonomy" id="319947"/>
    <lineage>
        <taxon>Bacteria</taxon>
        <taxon>Bacillati</taxon>
        <taxon>Actinomycetota</taxon>
        <taxon>Actinomycetes</taxon>
        <taxon>Kitasatosporales</taxon>
        <taxon>Streptomycetaceae</taxon>
        <taxon>Streptomyces</taxon>
    </lineage>
</organism>
<evidence type="ECO:0000313" key="3">
    <source>
        <dbReference type="Proteomes" id="UP000829992"/>
    </source>
</evidence>
<gene>
    <name evidence="2" type="ORF">M4V62_05245</name>
</gene>
<dbReference type="EMBL" id="CP097289">
    <property type="protein sequence ID" value="UQT54550.1"/>
    <property type="molecule type" value="Genomic_DNA"/>
</dbReference>
<evidence type="ECO:0000313" key="2">
    <source>
        <dbReference type="EMBL" id="UQT54550.1"/>
    </source>
</evidence>
<feature type="region of interest" description="Disordered" evidence="1">
    <location>
        <begin position="129"/>
        <end position="170"/>
    </location>
</feature>
<name>A0ABY4PN43_9ACTN</name>
<proteinExistence type="predicted"/>
<protein>
    <submittedName>
        <fullName evidence="2">Uncharacterized protein</fullName>
    </submittedName>
</protein>
<feature type="compositionally biased region" description="Basic residues" evidence="1">
    <location>
        <begin position="140"/>
        <end position="151"/>
    </location>
</feature>